<gene>
    <name evidence="1" type="ORF">VNO80_25327</name>
</gene>
<evidence type="ECO:0000313" key="1">
    <source>
        <dbReference type="EMBL" id="KAK7342377.1"/>
    </source>
</evidence>
<sequence length="135" mass="14714">MLGEGEGLGIYIKCAVGLKREKEGGVKEWDILNGSLRQFGEWGVNLVQGNEYTHTRHFLPFDAFVSVHPKSPPVPLPLVNQSNSLCACRDSLHSPTTTAPRVVCRTALFISCFAPHDPGGSTHARATRVTGRESE</sequence>
<reference evidence="1 2" key="1">
    <citation type="submission" date="2024-01" db="EMBL/GenBank/DDBJ databases">
        <title>The genomes of 5 underutilized Papilionoideae crops provide insights into root nodulation and disease resistanc.</title>
        <authorList>
            <person name="Jiang F."/>
        </authorList>
    </citation>
    <scope>NUCLEOTIDE SEQUENCE [LARGE SCALE GENOMIC DNA]</scope>
    <source>
        <strain evidence="1">JINMINGXINNONG_FW02</strain>
        <tissue evidence="1">Leaves</tissue>
    </source>
</reference>
<comment type="caution">
    <text evidence="1">The sequence shown here is derived from an EMBL/GenBank/DDBJ whole genome shotgun (WGS) entry which is preliminary data.</text>
</comment>
<organism evidence="1 2">
    <name type="scientific">Phaseolus coccineus</name>
    <name type="common">Scarlet runner bean</name>
    <name type="synonym">Phaseolus multiflorus</name>
    <dbReference type="NCBI Taxonomy" id="3886"/>
    <lineage>
        <taxon>Eukaryota</taxon>
        <taxon>Viridiplantae</taxon>
        <taxon>Streptophyta</taxon>
        <taxon>Embryophyta</taxon>
        <taxon>Tracheophyta</taxon>
        <taxon>Spermatophyta</taxon>
        <taxon>Magnoliopsida</taxon>
        <taxon>eudicotyledons</taxon>
        <taxon>Gunneridae</taxon>
        <taxon>Pentapetalae</taxon>
        <taxon>rosids</taxon>
        <taxon>fabids</taxon>
        <taxon>Fabales</taxon>
        <taxon>Fabaceae</taxon>
        <taxon>Papilionoideae</taxon>
        <taxon>50 kb inversion clade</taxon>
        <taxon>NPAAA clade</taxon>
        <taxon>indigoferoid/millettioid clade</taxon>
        <taxon>Phaseoleae</taxon>
        <taxon>Phaseolus</taxon>
    </lineage>
</organism>
<proteinExistence type="predicted"/>
<accession>A0AAN9QNW2</accession>
<dbReference type="EMBL" id="JAYMYR010000009">
    <property type="protein sequence ID" value="KAK7342377.1"/>
    <property type="molecule type" value="Genomic_DNA"/>
</dbReference>
<keyword evidence="2" id="KW-1185">Reference proteome</keyword>
<name>A0AAN9QNW2_PHACN</name>
<evidence type="ECO:0000313" key="2">
    <source>
        <dbReference type="Proteomes" id="UP001374584"/>
    </source>
</evidence>
<dbReference type="Proteomes" id="UP001374584">
    <property type="component" value="Unassembled WGS sequence"/>
</dbReference>
<dbReference type="AlphaFoldDB" id="A0AAN9QNW2"/>
<protein>
    <submittedName>
        <fullName evidence="1">Uncharacterized protein</fullName>
    </submittedName>
</protein>